<gene>
    <name evidence="1" type="ORF">R1CP_35945</name>
</gene>
<geneLocation type="plasmid" evidence="2">
    <name>pr1cp1</name>
</geneLocation>
<name>A0A1B1KGQ0_RHOOP</name>
<evidence type="ECO:0000313" key="1">
    <source>
        <dbReference type="EMBL" id="ANS31795.1"/>
    </source>
</evidence>
<sequence>MTETGGVLDRPDAVGPLLGPGHQLGVVVEGCVDPYRAEVLVGIGVDRCRGVGGLVRVDADHDHLGFSSSVLVDGVSAAGIPTYGHREGDVPVLSQAANRDRGKSKTLCEPTLRPVEWQEAPRAIPTVSYGTLRTRRFEREAATPYKSEADRGAYFSPAVDLRLRRFRHGGIVSYRSVRGFVRVAARGKSRFQLVTALRRAALALRTISLETAGFHEFRMKSARSSRISTRSGVLPGYQKSVVIPTWAPRVSRSVRV</sequence>
<organism evidence="1 2">
    <name type="scientific">Rhodococcus opacus</name>
    <name type="common">Nocardia opaca</name>
    <dbReference type="NCBI Taxonomy" id="37919"/>
    <lineage>
        <taxon>Bacteria</taxon>
        <taxon>Bacillati</taxon>
        <taxon>Actinomycetota</taxon>
        <taxon>Actinomycetes</taxon>
        <taxon>Mycobacteriales</taxon>
        <taxon>Nocardiaceae</taxon>
        <taxon>Rhodococcus</taxon>
    </lineage>
</organism>
<evidence type="ECO:0000313" key="2">
    <source>
        <dbReference type="Proteomes" id="UP000186108"/>
    </source>
</evidence>
<reference evidence="1 2" key="1">
    <citation type="submission" date="2014-07" db="EMBL/GenBank/DDBJ databases">
        <authorList>
            <person name="Zhang J.E."/>
            <person name="Yang H."/>
            <person name="Guo J."/>
            <person name="Deng Z."/>
            <person name="Luo H."/>
            <person name="Luo M."/>
            <person name="Zhao B."/>
        </authorList>
    </citation>
    <scope>NUCLEOTIDE SEQUENCE [LARGE SCALE GENOMIC DNA]</scope>
    <source>
        <strain evidence="1 2">1CP</strain>
        <plasmid evidence="2">Plasmid pr1cp1</plasmid>
    </source>
</reference>
<accession>A0A1B1KGQ0</accession>
<dbReference type="AlphaFoldDB" id="A0A1B1KGQ0"/>
<dbReference type="Proteomes" id="UP000186108">
    <property type="component" value="Plasmid pR1CP1"/>
</dbReference>
<keyword evidence="1" id="KW-0614">Plasmid</keyword>
<protein>
    <submittedName>
        <fullName evidence="1">Uncharacterized protein</fullName>
    </submittedName>
</protein>
<dbReference type="EMBL" id="CP009112">
    <property type="protein sequence ID" value="ANS31795.1"/>
    <property type="molecule type" value="Genomic_DNA"/>
</dbReference>
<proteinExistence type="predicted"/>